<name>A0AAU7VN84_9FIRM</name>
<dbReference type="AlphaFoldDB" id="A0AAU7VN84"/>
<gene>
    <name evidence="2" type="ORF">PRVXT_000782</name>
</gene>
<accession>A0AAU7VN84</accession>
<reference evidence="2" key="1">
    <citation type="journal article" date="2013" name="Extremophiles">
        <title>Proteinivorax tanatarense gen. nov., sp. nov., an anaerobic, haloalkaliphilic, proteolytic bacterium isolated from a decaying algal bloom, and proposal of Proteinivoraceae fam. nov.</title>
        <authorList>
            <person name="Kevbrin V."/>
            <person name="Boltyanskaya Y."/>
            <person name="Zhilina T."/>
            <person name="Kolganova T."/>
            <person name="Lavrentjeva E."/>
            <person name="Kuznetsov B."/>
        </authorList>
    </citation>
    <scope>NUCLEOTIDE SEQUENCE</scope>
    <source>
        <strain evidence="2">Z-910T</strain>
    </source>
</reference>
<reference evidence="2" key="2">
    <citation type="submission" date="2024-06" db="EMBL/GenBank/DDBJ databases">
        <authorList>
            <person name="Petrova K.O."/>
            <person name="Toshchakov S.V."/>
            <person name="Boltjanskaja Y.V."/>
            <person name="Kevbrin V."/>
        </authorList>
    </citation>
    <scope>NUCLEOTIDE SEQUENCE</scope>
    <source>
        <strain evidence="2">Z-910T</strain>
    </source>
</reference>
<protein>
    <recommendedName>
        <fullName evidence="3">Zinc-finger domain-containing protein</fullName>
    </recommendedName>
</protein>
<sequence length="182" mass="20884">MKIMKCNDIQLIIEKSYDSPLSKKESKLVLQHIKRCASCKGKYDFALTYRESLTDNNQIKMPEGLRDDFLKQAKSQQLISDKNKHKQKQKRPLAIAYKASAIAAVLLLLFISVDILGQLGAELPERPQGEEFQKMDIIQEEKTELDDADNLIQLVVDRIMYIVIAVILLVPFGWNYLKTKKS</sequence>
<feature type="transmembrane region" description="Helical" evidence="1">
    <location>
        <begin position="95"/>
        <end position="117"/>
    </location>
</feature>
<organism evidence="2">
    <name type="scientific">Proteinivorax tanatarense</name>
    <dbReference type="NCBI Taxonomy" id="1260629"/>
    <lineage>
        <taxon>Bacteria</taxon>
        <taxon>Bacillati</taxon>
        <taxon>Bacillota</taxon>
        <taxon>Clostridia</taxon>
        <taxon>Eubacteriales</taxon>
        <taxon>Proteinivoracaceae</taxon>
        <taxon>Proteinivorax</taxon>
    </lineage>
</organism>
<proteinExistence type="predicted"/>
<evidence type="ECO:0000313" key="2">
    <source>
        <dbReference type="EMBL" id="XBX75641.1"/>
    </source>
</evidence>
<keyword evidence="1" id="KW-0812">Transmembrane</keyword>
<feature type="transmembrane region" description="Helical" evidence="1">
    <location>
        <begin position="159"/>
        <end position="177"/>
    </location>
</feature>
<keyword evidence="1" id="KW-1133">Transmembrane helix</keyword>
<dbReference type="RefSeq" id="WP_350344384.1">
    <property type="nucleotide sequence ID" value="NZ_CP158367.1"/>
</dbReference>
<dbReference type="EMBL" id="CP158367">
    <property type="protein sequence ID" value="XBX75641.1"/>
    <property type="molecule type" value="Genomic_DNA"/>
</dbReference>
<evidence type="ECO:0000256" key="1">
    <source>
        <dbReference type="SAM" id="Phobius"/>
    </source>
</evidence>
<keyword evidence="1" id="KW-0472">Membrane</keyword>
<evidence type="ECO:0008006" key="3">
    <source>
        <dbReference type="Google" id="ProtNLM"/>
    </source>
</evidence>